<sequence>MSKRKQSADDDDDNSSSSDVSLIDVDFDFFDPNPAVDYQAIKRLLAQLFQRDADIFHLHDLAELILSQPTVGTTIKTDGINSDPYAVLTVLNMHVHHEHPSIKAIANYALQKTAAADPAFHSTLQALFSQSQAHVGFVFCERLINMPVQVIPPMYSMLTKELQWAIDDNEPYTFTHYLFISRTYHLSPDEESALVNSAPPNAPRSRSQKKSKRSTALTGAHPDPAPDGIYPYHPEDEYIKLAATHTLDYRFTTSPAEPREKDAFGLDTRGRIMLVPADRFPALVLKMAEVYAPPGAS</sequence>
<comment type="function">
    <text evidence="2">Involved in nuclear export, actin cytoskeleton organization and vesicular transport.</text>
</comment>
<keyword evidence="5" id="KW-1185">Reference proteome</keyword>
<feature type="region of interest" description="Disordered" evidence="3">
    <location>
        <begin position="191"/>
        <end position="229"/>
    </location>
</feature>
<evidence type="ECO:0000256" key="2">
    <source>
        <dbReference type="PIRNR" id="PIRNR028983"/>
    </source>
</evidence>
<comment type="caution">
    <text evidence="4">The sequence shown here is derived from an EMBL/GenBank/DDBJ whole genome shotgun (WGS) entry which is preliminary data.</text>
</comment>
<comment type="similarity">
    <text evidence="1 2">Belongs to the BCP1 family.</text>
</comment>
<dbReference type="GO" id="GO:0005634">
    <property type="term" value="C:nucleus"/>
    <property type="evidence" value="ECO:0007669"/>
    <property type="project" value="UniProtKB-SubCell"/>
</dbReference>
<dbReference type="GO" id="GO:0015031">
    <property type="term" value="P:protein transport"/>
    <property type="evidence" value="ECO:0007669"/>
    <property type="project" value="UniProtKB-KW"/>
</dbReference>
<dbReference type="PANTHER" id="PTHR13261">
    <property type="entry name" value="BRCA2 AND CDKN1A INTERACTING PROTEIN"/>
    <property type="match status" value="1"/>
</dbReference>
<keyword evidence="2" id="KW-0653">Protein transport</keyword>
<keyword evidence="2" id="KW-0813">Transport</keyword>
<dbReference type="PANTHER" id="PTHR13261:SF0">
    <property type="entry name" value="BRCA2 AND CDKN1A-INTERACTING PROTEIN"/>
    <property type="match status" value="1"/>
</dbReference>
<evidence type="ECO:0000256" key="1">
    <source>
        <dbReference type="ARBA" id="ARBA00006781"/>
    </source>
</evidence>
<evidence type="ECO:0000256" key="3">
    <source>
        <dbReference type="SAM" id="MobiDB-lite"/>
    </source>
</evidence>
<evidence type="ECO:0000313" key="4">
    <source>
        <dbReference type="EMBL" id="KAF5376969.1"/>
    </source>
</evidence>
<dbReference type="InterPro" id="IPR025602">
    <property type="entry name" value="BCP1_family"/>
</dbReference>
<dbReference type="Proteomes" id="UP000565441">
    <property type="component" value="Unassembled WGS sequence"/>
</dbReference>
<dbReference type="OrthoDB" id="27543at2759"/>
<dbReference type="Pfam" id="PF13862">
    <property type="entry name" value="BCCIP"/>
    <property type="match status" value="1"/>
</dbReference>
<reference evidence="4 5" key="1">
    <citation type="journal article" date="2020" name="ISME J.">
        <title>Uncovering the hidden diversity of litter-decomposition mechanisms in mushroom-forming fungi.</title>
        <authorList>
            <person name="Floudas D."/>
            <person name="Bentzer J."/>
            <person name="Ahren D."/>
            <person name="Johansson T."/>
            <person name="Persson P."/>
            <person name="Tunlid A."/>
        </authorList>
    </citation>
    <scope>NUCLEOTIDE SEQUENCE [LARGE SCALE GENOMIC DNA]</scope>
    <source>
        <strain evidence="4 5">CBS 661.87</strain>
    </source>
</reference>
<accession>A0A8H5H567</accession>
<gene>
    <name evidence="4" type="ORF">D9615_007236</name>
</gene>
<dbReference type="AlphaFoldDB" id="A0A8H5H567"/>
<comment type="subcellular location">
    <subcellularLocation>
        <location evidence="2">Nucleus</location>
    </subcellularLocation>
</comment>
<dbReference type="EMBL" id="JAACJP010000026">
    <property type="protein sequence ID" value="KAF5376969.1"/>
    <property type="molecule type" value="Genomic_DNA"/>
</dbReference>
<keyword evidence="2" id="KW-0539">Nucleus</keyword>
<protein>
    <recommendedName>
        <fullName evidence="2">Protein BCP1</fullName>
    </recommendedName>
</protein>
<dbReference type="PIRSF" id="PIRSF028983">
    <property type="entry name" value="BCP1"/>
    <property type="match status" value="1"/>
</dbReference>
<proteinExistence type="inferred from homology"/>
<organism evidence="4 5">
    <name type="scientific">Tricholomella constricta</name>
    <dbReference type="NCBI Taxonomy" id="117010"/>
    <lineage>
        <taxon>Eukaryota</taxon>
        <taxon>Fungi</taxon>
        <taxon>Dikarya</taxon>
        <taxon>Basidiomycota</taxon>
        <taxon>Agaricomycotina</taxon>
        <taxon>Agaricomycetes</taxon>
        <taxon>Agaricomycetidae</taxon>
        <taxon>Agaricales</taxon>
        <taxon>Tricholomatineae</taxon>
        <taxon>Lyophyllaceae</taxon>
        <taxon>Tricholomella</taxon>
    </lineage>
</organism>
<name>A0A8H5H567_9AGAR</name>
<evidence type="ECO:0000313" key="5">
    <source>
        <dbReference type="Proteomes" id="UP000565441"/>
    </source>
</evidence>